<feature type="domain" description="SMAX1-like nucleotide binding" evidence="1">
    <location>
        <begin position="1"/>
        <end position="67"/>
    </location>
</feature>
<comment type="caution">
    <text evidence="2">The sequence shown here is derived from an EMBL/GenBank/DDBJ whole genome shotgun (WGS) entry which is preliminary data.</text>
</comment>
<evidence type="ECO:0000313" key="2">
    <source>
        <dbReference type="EMBL" id="KAG0472243.1"/>
    </source>
</evidence>
<gene>
    <name evidence="2" type="ORF">HPP92_016789</name>
</gene>
<dbReference type="Pfam" id="PF23569">
    <property type="entry name" value="NBD_SMAX1"/>
    <property type="match status" value="1"/>
</dbReference>
<dbReference type="EMBL" id="JADCNM010000008">
    <property type="protein sequence ID" value="KAG0472243.1"/>
    <property type="molecule type" value="Genomic_DNA"/>
</dbReference>
<dbReference type="OrthoDB" id="1872342at2759"/>
<dbReference type="InterPro" id="IPR058680">
    <property type="entry name" value="NBD_SMAX1-like"/>
</dbReference>
<dbReference type="AlphaFoldDB" id="A0A835QIS6"/>
<dbReference type="Proteomes" id="UP000639772">
    <property type="component" value="Unassembled WGS sequence"/>
</dbReference>
<proteinExistence type="predicted"/>
<evidence type="ECO:0000313" key="3">
    <source>
        <dbReference type="Proteomes" id="UP000639772"/>
    </source>
</evidence>
<evidence type="ECO:0000259" key="1">
    <source>
        <dbReference type="Pfam" id="PF23569"/>
    </source>
</evidence>
<organism evidence="2 3">
    <name type="scientific">Vanilla planifolia</name>
    <name type="common">Vanilla</name>
    <dbReference type="NCBI Taxonomy" id="51239"/>
    <lineage>
        <taxon>Eukaryota</taxon>
        <taxon>Viridiplantae</taxon>
        <taxon>Streptophyta</taxon>
        <taxon>Embryophyta</taxon>
        <taxon>Tracheophyta</taxon>
        <taxon>Spermatophyta</taxon>
        <taxon>Magnoliopsida</taxon>
        <taxon>Liliopsida</taxon>
        <taxon>Asparagales</taxon>
        <taxon>Orchidaceae</taxon>
        <taxon>Vanilloideae</taxon>
        <taxon>Vanilleae</taxon>
        <taxon>Vanilla</taxon>
    </lineage>
</organism>
<accession>A0A835QIS6</accession>
<name>A0A835QIS6_VANPL</name>
<reference evidence="2 3" key="1">
    <citation type="journal article" date="2020" name="Nat. Food">
        <title>A phased Vanilla planifolia genome enables genetic improvement of flavour and production.</title>
        <authorList>
            <person name="Hasing T."/>
            <person name="Tang H."/>
            <person name="Brym M."/>
            <person name="Khazi F."/>
            <person name="Huang T."/>
            <person name="Chambers A.H."/>
        </authorList>
    </citation>
    <scope>NUCLEOTIDE SEQUENCE [LARGE SCALE GENOMIC DNA]</scope>
    <source>
        <tissue evidence="2">Leaf</tissue>
    </source>
</reference>
<sequence>MNKFDLETKISDLRRRVFSSLEKGVVLYAGDLGWAVGEEARSTDCMVGFWPVEYLISEIGRLSLTSERYQWISRRGKGCGGSFWWSSSEPSCP</sequence>
<protein>
    <recommendedName>
        <fullName evidence="1">SMAX1-like nucleotide binding domain-containing protein</fullName>
    </recommendedName>
</protein>